<sequence>MFRKFITNRIKFYLWTVFQVITFYPPIVTLFFTENGLSFTQVMLLQSWYTILVLVFNVPSSVWADMVSRKKVLIIATFLNVIGYSIYGSGKSFAVFLMAETLLGFSVSLLSGVAQAYFYEMLTPEEKKKDKQYFASLVTVSLIAGVIGNLSGSVIASQFGNRMTFWMSSFTALVAFVLSLMLKEDKRIQQVSELSLSQRYEKYMTKVKNGFNHLKNQKVLLFLVIQNGFIGQIFRINFFYTQGKLTDIGVPVAYFGLFYAGLNILGAVVVKLAPWIEKKIGIWNSIHLTGILIAMGFFFIGNNSNIIIIITIFILINMINYWRNPLFSSYFNRLISNEERATVLSFMALFNSLIYMTLSPIMGFVADKIALDSVFIFFGVIIILAVIVFRIPKNNIKVIEGLKELCGG</sequence>
<name>A0A3S9T1K0_9FIRM</name>
<dbReference type="OrthoDB" id="9816124at2"/>
<feature type="transmembrane region" description="Helical" evidence="6">
    <location>
        <begin position="38"/>
        <end position="59"/>
    </location>
</feature>
<evidence type="ECO:0000256" key="6">
    <source>
        <dbReference type="SAM" id="Phobius"/>
    </source>
</evidence>
<evidence type="ECO:0000313" key="8">
    <source>
        <dbReference type="EMBL" id="AZR74375.1"/>
    </source>
</evidence>
<feature type="transmembrane region" description="Helical" evidence="6">
    <location>
        <begin position="343"/>
        <end position="363"/>
    </location>
</feature>
<keyword evidence="9" id="KW-1185">Reference proteome</keyword>
<dbReference type="PANTHER" id="PTHR23530">
    <property type="entry name" value="TRANSPORT PROTEIN-RELATED"/>
    <property type="match status" value="1"/>
</dbReference>
<dbReference type="InterPro" id="IPR020846">
    <property type="entry name" value="MFS_dom"/>
</dbReference>
<feature type="transmembrane region" description="Helical" evidence="6">
    <location>
        <begin position="12"/>
        <end position="32"/>
    </location>
</feature>
<evidence type="ECO:0000256" key="3">
    <source>
        <dbReference type="ARBA" id="ARBA00022692"/>
    </source>
</evidence>
<dbReference type="KEGG" id="aft:BBF96_13855"/>
<feature type="transmembrane region" description="Helical" evidence="6">
    <location>
        <begin position="219"/>
        <end position="240"/>
    </location>
</feature>
<reference evidence="8 9" key="1">
    <citation type="submission" date="2016-07" db="EMBL/GenBank/DDBJ databases">
        <title>Genome and transcriptome analysis of iron-reducing fermentative bacteria Anoxybacter fermentans.</title>
        <authorList>
            <person name="Zeng X."/>
            <person name="Shao Z."/>
        </authorList>
    </citation>
    <scope>NUCLEOTIDE SEQUENCE [LARGE SCALE GENOMIC DNA]</scope>
    <source>
        <strain evidence="8 9">DY22613</strain>
    </source>
</reference>
<dbReference type="EMBL" id="CP016379">
    <property type="protein sequence ID" value="AZR74375.1"/>
    <property type="molecule type" value="Genomic_DNA"/>
</dbReference>
<proteinExistence type="predicted"/>
<comment type="subcellular location">
    <subcellularLocation>
        <location evidence="1">Cell membrane</location>
        <topology evidence="1">Multi-pass membrane protein</topology>
    </subcellularLocation>
</comment>
<feature type="transmembrane region" description="Helical" evidence="6">
    <location>
        <begin position="133"/>
        <end position="157"/>
    </location>
</feature>
<dbReference type="RefSeq" id="WP_127017732.1">
    <property type="nucleotide sequence ID" value="NZ_CP016379.1"/>
</dbReference>
<feature type="transmembrane region" description="Helical" evidence="6">
    <location>
        <begin position="369"/>
        <end position="389"/>
    </location>
</feature>
<dbReference type="AlphaFoldDB" id="A0A3S9T1K0"/>
<gene>
    <name evidence="8" type="ORF">BBF96_13855</name>
</gene>
<feature type="transmembrane region" description="Helical" evidence="6">
    <location>
        <begin position="71"/>
        <end position="87"/>
    </location>
</feature>
<dbReference type="PANTHER" id="PTHR23530:SF1">
    <property type="entry name" value="PERMEASE, MAJOR FACILITATOR SUPERFAMILY-RELATED"/>
    <property type="match status" value="1"/>
</dbReference>
<accession>A0A3S9T1K0</accession>
<feature type="transmembrane region" description="Helical" evidence="6">
    <location>
        <begin position="163"/>
        <end position="182"/>
    </location>
</feature>
<dbReference type="InterPro" id="IPR053160">
    <property type="entry name" value="MFS_DHA3_Transporter"/>
</dbReference>
<keyword evidence="4 6" id="KW-1133">Transmembrane helix</keyword>
<dbReference type="GO" id="GO:0005886">
    <property type="term" value="C:plasma membrane"/>
    <property type="evidence" value="ECO:0007669"/>
    <property type="project" value="UniProtKB-SubCell"/>
</dbReference>
<feature type="transmembrane region" description="Helical" evidence="6">
    <location>
        <begin position="252"/>
        <end position="273"/>
    </location>
</feature>
<feature type="transmembrane region" description="Helical" evidence="6">
    <location>
        <begin position="93"/>
        <end position="113"/>
    </location>
</feature>
<feature type="transmembrane region" description="Helical" evidence="6">
    <location>
        <begin position="306"/>
        <end position="322"/>
    </location>
</feature>
<dbReference type="Pfam" id="PF07690">
    <property type="entry name" value="MFS_1"/>
    <property type="match status" value="1"/>
</dbReference>
<keyword evidence="2" id="KW-0813">Transport</keyword>
<evidence type="ECO:0000256" key="4">
    <source>
        <dbReference type="ARBA" id="ARBA00022989"/>
    </source>
</evidence>
<evidence type="ECO:0000256" key="1">
    <source>
        <dbReference type="ARBA" id="ARBA00004651"/>
    </source>
</evidence>
<dbReference type="InterPro" id="IPR011701">
    <property type="entry name" value="MFS"/>
</dbReference>
<evidence type="ECO:0000256" key="5">
    <source>
        <dbReference type="ARBA" id="ARBA00023136"/>
    </source>
</evidence>
<feature type="transmembrane region" description="Helical" evidence="6">
    <location>
        <begin position="280"/>
        <end position="300"/>
    </location>
</feature>
<evidence type="ECO:0000256" key="2">
    <source>
        <dbReference type="ARBA" id="ARBA00022448"/>
    </source>
</evidence>
<feature type="domain" description="Major facilitator superfamily (MFS) profile" evidence="7">
    <location>
        <begin position="1"/>
        <end position="397"/>
    </location>
</feature>
<keyword evidence="3 6" id="KW-0812">Transmembrane</keyword>
<evidence type="ECO:0000313" key="9">
    <source>
        <dbReference type="Proteomes" id="UP000267250"/>
    </source>
</evidence>
<organism evidence="8 9">
    <name type="scientific">Anoxybacter fermentans</name>
    <dbReference type="NCBI Taxonomy" id="1323375"/>
    <lineage>
        <taxon>Bacteria</taxon>
        <taxon>Bacillati</taxon>
        <taxon>Bacillota</taxon>
        <taxon>Clostridia</taxon>
        <taxon>Halanaerobiales</taxon>
        <taxon>Anoxybacter</taxon>
    </lineage>
</organism>
<evidence type="ECO:0000259" key="7">
    <source>
        <dbReference type="PROSITE" id="PS50850"/>
    </source>
</evidence>
<dbReference type="PROSITE" id="PS50850">
    <property type="entry name" value="MFS"/>
    <property type="match status" value="1"/>
</dbReference>
<dbReference type="CDD" id="cd06174">
    <property type="entry name" value="MFS"/>
    <property type="match status" value="1"/>
</dbReference>
<dbReference type="Gene3D" id="1.20.1250.20">
    <property type="entry name" value="MFS general substrate transporter like domains"/>
    <property type="match status" value="1"/>
</dbReference>
<keyword evidence="5 6" id="KW-0472">Membrane</keyword>
<dbReference type="Proteomes" id="UP000267250">
    <property type="component" value="Chromosome"/>
</dbReference>
<dbReference type="InterPro" id="IPR036259">
    <property type="entry name" value="MFS_trans_sf"/>
</dbReference>
<protein>
    <recommendedName>
        <fullName evidence="7">Major facilitator superfamily (MFS) profile domain-containing protein</fullName>
    </recommendedName>
</protein>
<dbReference type="SUPFAM" id="SSF103473">
    <property type="entry name" value="MFS general substrate transporter"/>
    <property type="match status" value="1"/>
</dbReference>
<dbReference type="GO" id="GO:0022857">
    <property type="term" value="F:transmembrane transporter activity"/>
    <property type="evidence" value="ECO:0007669"/>
    <property type="project" value="InterPro"/>
</dbReference>